<name>A0A2H3DMG4_ARMGA</name>
<dbReference type="InterPro" id="IPR011600">
    <property type="entry name" value="Pept_C14_caspase"/>
</dbReference>
<protein>
    <recommendedName>
        <fullName evidence="3">Peptidase C14 caspase domain-containing protein</fullName>
    </recommendedName>
</protein>
<dbReference type="InParanoid" id="A0A2H3DMG4"/>
<evidence type="ECO:0000256" key="1">
    <source>
        <dbReference type="ARBA" id="ARBA00009005"/>
    </source>
</evidence>
<comment type="similarity">
    <text evidence="1">Belongs to the peptidase C14B family.</text>
</comment>
<dbReference type="PANTHER" id="PTHR48104">
    <property type="entry name" value="METACASPASE-4"/>
    <property type="match status" value="1"/>
</dbReference>
<feature type="compositionally biased region" description="Polar residues" evidence="2">
    <location>
        <begin position="1"/>
        <end position="26"/>
    </location>
</feature>
<dbReference type="Gene3D" id="3.40.50.1460">
    <property type="match status" value="1"/>
</dbReference>
<organism evidence="4 5">
    <name type="scientific">Armillaria gallica</name>
    <name type="common">Bulbous honey fungus</name>
    <name type="synonym">Armillaria bulbosa</name>
    <dbReference type="NCBI Taxonomy" id="47427"/>
    <lineage>
        <taxon>Eukaryota</taxon>
        <taxon>Fungi</taxon>
        <taxon>Dikarya</taxon>
        <taxon>Basidiomycota</taxon>
        <taxon>Agaricomycotina</taxon>
        <taxon>Agaricomycetes</taxon>
        <taxon>Agaricomycetidae</taxon>
        <taxon>Agaricales</taxon>
        <taxon>Marasmiineae</taxon>
        <taxon>Physalacriaceae</taxon>
        <taxon>Armillaria</taxon>
    </lineage>
</organism>
<accession>A0A2H3DMG4</accession>
<feature type="region of interest" description="Disordered" evidence="2">
    <location>
        <begin position="1"/>
        <end position="39"/>
    </location>
</feature>
<evidence type="ECO:0000256" key="2">
    <source>
        <dbReference type="SAM" id="MobiDB-lite"/>
    </source>
</evidence>
<dbReference type="GO" id="GO:0004197">
    <property type="term" value="F:cysteine-type endopeptidase activity"/>
    <property type="evidence" value="ECO:0007669"/>
    <property type="project" value="InterPro"/>
</dbReference>
<feature type="domain" description="Peptidase C14 caspase" evidence="3">
    <location>
        <begin position="181"/>
        <end position="322"/>
    </location>
</feature>
<proteinExistence type="inferred from homology"/>
<evidence type="ECO:0000259" key="3">
    <source>
        <dbReference type="Pfam" id="PF00656"/>
    </source>
</evidence>
<gene>
    <name evidence="4" type="ORF">ARMGADRAFT_1028484</name>
</gene>
<keyword evidence="5" id="KW-1185">Reference proteome</keyword>
<dbReference type="GO" id="GO:0006508">
    <property type="term" value="P:proteolysis"/>
    <property type="evidence" value="ECO:0007669"/>
    <property type="project" value="InterPro"/>
</dbReference>
<reference evidence="5" key="1">
    <citation type="journal article" date="2017" name="Nat. Ecol. Evol.">
        <title>Genome expansion and lineage-specific genetic innovations in the forest pathogenic fungi Armillaria.</title>
        <authorList>
            <person name="Sipos G."/>
            <person name="Prasanna A.N."/>
            <person name="Walter M.C."/>
            <person name="O'Connor E."/>
            <person name="Balint B."/>
            <person name="Krizsan K."/>
            <person name="Kiss B."/>
            <person name="Hess J."/>
            <person name="Varga T."/>
            <person name="Slot J."/>
            <person name="Riley R."/>
            <person name="Boka B."/>
            <person name="Rigling D."/>
            <person name="Barry K."/>
            <person name="Lee J."/>
            <person name="Mihaltcheva S."/>
            <person name="LaButti K."/>
            <person name="Lipzen A."/>
            <person name="Waldron R."/>
            <person name="Moloney N.M."/>
            <person name="Sperisen C."/>
            <person name="Kredics L."/>
            <person name="Vagvoelgyi C."/>
            <person name="Patrignani A."/>
            <person name="Fitzpatrick D."/>
            <person name="Nagy I."/>
            <person name="Doyle S."/>
            <person name="Anderson J.B."/>
            <person name="Grigoriev I.V."/>
            <person name="Gueldener U."/>
            <person name="Muensterkoetter M."/>
            <person name="Nagy L.G."/>
        </authorList>
    </citation>
    <scope>NUCLEOTIDE SEQUENCE [LARGE SCALE GENOMIC DNA]</scope>
    <source>
        <strain evidence="5">Ar21-2</strain>
    </source>
</reference>
<dbReference type="GO" id="GO:0005737">
    <property type="term" value="C:cytoplasm"/>
    <property type="evidence" value="ECO:0007669"/>
    <property type="project" value="TreeGrafter"/>
</dbReference>
<dbReference type="EMBL" id="KZ293652">
    <property type="protein sequence ID" value="PBK95054.1"/>
    <property type="molecule type" value="Genomic_DNA"/>
</dbReference>
<dbReference type="Pfam" id="PF00656">
    <property type="entry name" value="Peptidase_C14"/>
    <property type="match status" value="1"/>
</dbReference>
<dbReference type="OrthoDB" id="10255174at2759"/>
<evidence type="ECO:0000313" key="5">
    <source>
        <dbReference type="Proteomes" id="UP000217790"/>
    </source>
</evidence>
<evidence type="ECO:0000313" key="4">
    <source>
        <dbReference type="EMBL" id="PBK95054.1"/>
    </source>
</evidence>
<dbReference type="InterPro" id="IPR050452">
    <property type="entry name" value="Metacaspase"/>
</dbReference>
<dbReference type="AlphaFoldDB" id="A0A2H3DMG4"/>
<dbReference type="Proteomes" id="UP000217790">
    <property type="component" value="Unassembled WGS sequence"/>
</dbReference>
<sequence length="498" mass="55180">MSRSRSVTSSNYKNSSHSTRPTSLNKSEGKPPPAQRGMTVLGRKAVEGIAPTNKLSWGSYSHDRTVVSLAAIDLGPSHSNDSVAADETNRMKAVYHQLTDHFFKQMKECPRDATLCTEHTITIADSFSSLCWTSVGGFLKIVAQQETNEAEARHDLDFLVYLVYLSQGDINPSRLLLWGPLIGIDEYPSYPLRGCVPDVRLMEKYLTGDLGVPSDHAMKPSRDHIIGALLCVIDNPKIGYGVNIIIYYSGHGSYYEFPAEEEEGSESIEALCPIDRDTPGGDGKPVPDISDRELNTTLSLISRNRITVILDCCHSGGLSRSTPYPGVRRTPPTTWATLRDMLITGDRTLKVYPGYRSIFPKDWCSDMDSHVVLAAWKAYQFAKPKKVKGTDGEAGYIGIFTDSLIRALRSSYWGKETTYADLVHYLDETPYQDASGCWKPQGGAYMVSAMKPLATRQAVRSRQKRTAMNTRSNFSKGHKSETVTDMIGRELVSTPLIL</sequence>
<dbReference type="PANTHER" id="PTHR48104:SF30">
    <property type="entry name" value="METACASPASE-1"/>
    <property type="match status" value="1"/>
</dbReference>